<dbReference type="GeneID" id="87868506"/>
<dbReference type="EMBL" id="JAUEPP010000010">
    <property type="protein sequence ID" value="KAK3334484.1"/>
    <property type="molecule type" value="Genomic_DNA"/>
</dbReference>
<dbReference type="RefSeq" id="XP_062676650.1">
    <property type="nucleotide sequence ID" value="XM_062831352.1"/>
</dbReference>
<comment type="caution">
    <text evidence="1">The sequence shown here is derived from an EMBL/GenBank/DDBJ whole genome shotgun (WGS) entry which is preliminary data.</text>
</comment>
<dbReference type="AlphaFoldDB" id="A0AAE0J0A2"/>
<evidence type="ECO:0000313" key="1">
    <source>
        <dbReference type="EMBL" id="KAK3334484.1"/>
    </source>
</evidence>
<dbReference type="Proteomes" id="UP001278500">
    <property type="component" value="Unassembled WGS sequence"/>
</dbReference>
<protein>
    <submittedName>
        <fullName evidence="1">Uncharacterized protein</fullName>
    </submittedName>
</protein>
<evidence type="ECO:0000313" key="2">
    <source>
        <dbReference type="Proteomes" id="UP001278500"/>
    </source>
</evidence>
<reference evidence="1" key="2">
    <citation type="submission" date="2023-06" db="EMBL/GenBank/DDBJ databases">
        <authorList>
            <consortium name="Lawrence Berkeley National Laboratory"/>
            <person name="Haridas S."/>
            <person name="Hensen N."/>
            <person name="Bonometti L."/>
            <person name="Westerberg I."/>
            <person name="Brannstrom I.O."/>
            <person name="Guillou S."/>
            <person name="Cros-Aarteil S."/>
            <person name="Calhoun S."/>
            <person name="Kuo A."/>
            <person name="Mondo S."/>
            <person name="Pangilinan J."/>
            <person name="Riley R."/>
            <person name="Labutti K."/>
            <person name="Andreopoulos B."/>
            <person name="Lipzen A."/>
            <person name="Chen C."/>
            <person name="Yanf M."/>
            <person name="Daum C."/>
            <person name="Ng V."/>
            <person name="Clum A."/>
            <person name="Steindorff A."/>
            <person name="Ohm R."/>
            <person name="Martin F."/>
            <person name="Silar P."/>
            <person name="Natvig D."/>
            <person name="Lalanne C."/>
            <person name="Gautier V."/>
            <person name="Ament-Velasquez S.L."/>
            <person name="Kruys A."/>
            <person name="Hutchinson M.I."/>
            <person name="Powell A.J."/>
            <person name="Barry K."/>
            <person name="Miller A.N."/>
            <person name="Grigoriev I.V."/>
            <person name="Debuchy R."/>
            <person name="Gladieux P."/>
            <person name="Thoren M.H."/>
            <person name="Johannesson H."/>
        </authorList>
    </citation>
    <scope>NUCLEOTIDE SEQUENCE</scope>
    <source>
        <strain evidence="1">CBS 560.94</strain>
    </source>
</reference>
<name>A0AAE0J0A2_9PEZI</name>
<reference evidence="1" key="1">
    <citation type="journal article" date="2023" name="Mol. Phylogenet. Evol.">
        <title>Genome-scale phylogeny and comparative genomics of the fungal order Sordariales.</title>
        <authorList>
            <person name="Hensen N."/>
            <person name="Bonometti L."/>
            <person name="Westerberg I."/>
            <person name="Brannstrom I.O."/>
            <person name="Guillou S."/>
            <person name="Cros-Aarteil S."/>
            <person name="Calhoun S."/>
            <person name="Haridas S."/>
            <person name="Kuo A."/>
            <person name="Mondo S."/>
            <person name="Pangilinan J."/>
            <person name="Riley R."/>
            <person name="LaButti K."/>
            <person name="Andreopoulos B."/>
            <person name="Lipzen A."/>
            <person name="Chen C."/>
            <person name="Yan M."/>
            <person name="Daum C."/>
            <person name="Ng V."/>
            <person name="Clum A."/>
            <person name="Steindorff A."/>
            <person name="Ohm R.A."/>
            <person name="Martin F."/>
            <person name="Silar P."/>
            <person name="Natvig D.O."/>
            <person name="Lalanne C."/>
            <person name="Gautier V."/>
            <person name="Ament-Velasquez S.L."/>
            <person name="Kruys A."/>
            <person name="Hutchinson M.I."/>
            <person name="Powell A.J."/>
            <person name="Barry K."/>
            <person name="Miller A.N."/>
            <person name="Grigoriev I.V."/>
            <person name="Debuchy R."/>
            <person name="Gladieux P."/>
            <person name="Hiltunen Thoren M."/>
            <person name="Johannesson H."/>
        </authorList>
    </citation>
    <scope>NUCLEOTIDE SEQUENCE</scope>
    <source>
        <strain evidence="1">CBS 560.94</strain>
    </source>
</reference>
<gene>
    <name evidence="1" type="ORF">B0H65DRAFT_74098</name>
</gene>
<sequence>MEASKQQLSSPIWQNLPVELLLNVFDHLIKMSLDQIETDPFYPWVLRQVHRHVKHRIDREYRRVLFPRLFVINQFRNYSQRRNTVESITGVPNPRHALWKPYIDEQASKSFSTWDDGDRVTFYTLPDSPLERRFECNQHLRSGNRPVWERPRVPYVDVCLLLKRRTLAVTLEGATAFRDTSMETSVDRVAVRFNAVQLIDALLTEWERRSRRMGAVHWLPSEGWLEGSQDEVSQCYFKY</sequence>
<proteinExistence type="predicted"/>
<accession>A0AAE0J0A2</accession>
<organism evidence="1 2">
    <name type="scientific">Neurospora tetraspora</name>
    <dbReference type="NCBI Taxonomy" id="94610"/>
    <lineage>
        <taxon>Eukaryota</taxon>
        <taxon>Fungi</taxon>
        <taxon>Dikarya</taxon>
        <taxon>Ascomycota</taxon>
        <taxon>Pezizomycotina</taxon>
        <taxon>Sordariomycetes</taxon>
        <taxon>Sordariomycetidae</taxon>
        <taxon>Sordariales</taxon>
        <taxon>Sordariaceae</taxon>
        <taxon>Neurospora</taxon>
    </lineage>
</organism>
<keyword evidence="2" id="KW-1185">Reference proteome</keyword>